<dbReference type="InterPro" id="IPR011527">
    <property type="entry name" value="ABC1_TM_dom"/>
</dbReference>
<evidence type="ECO:0000256" key="3">
    <source>
        <dbReference type="ARBA" id="ARBA00022989"/>
    </source>
</evidence>
<organism evidence="8 9">
    <name type="scientific">Rhynchospora pubera</name>
    <dbReference type="NCBI Taxonomy" id="906938"/>
    <lineage>
        <taxon>Eukaryota</taxon>
        <taxon>Viridiplantae</taxon>
        <taxon>Streptophyta</taxon>
        <taxon>Embryophyta</taxon>
        <taxon>Tracheophyta</taxon>
        <taxon>Spermatophyta</taxon>
        <taxon>Magnoliopsida</taxon>
        <taxon>Liliopsida</taxon>
        <taxon>Poales</taxon>
        <taxon>Cyperaceae</taxon>
        <taxon>Cyperoideae</taxon>
        <taxon>Rhynchosporeae</taxon>
        <taxon>Rhynchospora</taxon>
    </lineage>
</organism>
<dbReference type="Pfam" id="PF00664">
    <property type="entry name" value="ABC_membrane"/>
    <property type="match status" value="1"/>
</dbReference>
<feature type="transmembrane region" description="Helical" evidence="6">
    <location>
        <begin position="91"/>
        <end position="111"/>
    </location>
</feature>
<dbReference type="InterPro" id="IPR039421">
    <property type="entry name" value="Type_1_exporter"/>
</dbReference>
<dbReference type="Gene3D" id="1.20.1560.10">
    <property type="entry name" value="ABC transporter type 1, transmembrane domain"/>
    <property type="match status" value="1"/>
</dbReference>
<evidence type="ECO:0000256" key="5">
    <source>
        <dbReference type="SAM" id="MobiDB-lite"/>
    </source>
</evidence>
<sequence>MGRDTEKEEESNATETEQRMGDKGKVPVFKLLKFADGIDVVLMVVGTIGALANGMSQPMMTLFFGQMIDAFGSATTFNNVLHRVNKSLLNFVYIAIGTGIAATLQVACWTMTGERQATRIRAMYLKAVLRQDIAYFDKEITTGKVVGRISADTVLIQDAIGEKVGKVLQLVSTFVGGFVVAFVKGWLLSLVMLSAIPPIIIAGAAASSVLSEVSSQEQTTYGEAGGVIEQTLGCFVQWREESHITL</sequence>
<comment type="subcellular location">
    <subcellularLocation>
        <location evidence="1">Membrane</location>
        <topology evidence="1">Multi-pass membrane protein</topology>
    </subcellularLocation>
</comment>
<keyword evidence="9" id="KW-1185">Reference proteome</keyword>
<dbReference type="SUPFAM" id="SSF90123">
    <property type="entry name" value="ABC transporter transmembrane region"/>
    <property type="match status" value="1"/>
</dbReference>
<evidence type="ECO:0000259" key="7">
    <source>
        <dbReference type="PROSITE" id="PS50929"/>
    </source>
</evidence>
<keyword evidence="2 6" id="KW-0812">Transmembrane</keyword>
<accession>A0AAV8C719</accession>
<gene>
    <name evidence="8" type="ORF">LUZ62_084707</name>
</gene>
<protein>
    <submittedName>
        <fullName evidence="8">ABC transporter B family member 4</fullName>
    </submittedName>
</protein>
<dbReference type="AlphaFoldDB" id="A0AAV8C719"/>
<evidence type="ECO:0000256" key="2">
    <source>
        <dbReference type="ARBA" id="ARBA00022692"/>
    </source>
</evidence>
<proteinExistence type="predicted"/>
<dbReference type="PANTHER" id="PTHR24222">
    <property type="entry name" value="ABC TRANSPORTER B FAMILY"/>
    <property type="match status" value="1"/>
</dbReference>
<reference evidence="8" key="1">
    <citation type="submission" date="2022-08" db="EMBL/GenBank/DDBJ databases">
        <authorList>
            <person name="Marques A."/>
        </authorList>
    </citation>
    <scope>NUCLEOTIDE SEQUENCE</scope>
    <source>
        <strain evidence="8">RhyPub2mFocal</strain>
        <tissue evidence="8">Leaves</tissue>
    </source>
</reference>
<evidence type="ECO:0000313" key="9">
    <source>
        <dbReference type="Proteomes" id="UP001140206"/>
    </source>
</evidence>
<dbReference type="PROSITE" id="PS50929">
    <property type="entry name" value="ABC_TM1F"/>
    <property type="match status" value="1"/>
</dbReference>
<dbReference type="CDD" id="cd18577">
    <property type="entry name" value="ABC_6TM_Pgp_ABCB1_D1_like"/>
    <property type="match status" value="1"/>
</dbReference>
<dbReference type="InterPro" id="IPR036640">
    <property type="entry name" value="ABC1_TM_sf"/>
</dbReference>
<dbReference type="GO" id="GO:0140359">
    <property type="term" value="F:ABC-type transporter activity"/>
    <property type="evidence" value="ECO:0007669"/>
    <property type="project" value="InterPro"/>
</dbReference>
<dbReference type="PANTHER" id="PTHR24222:SF63">
    <property type="entry name" value="ATP BINDING CASSETTE SUBFAMILY B"/>
    <property type="match status" value="1"/>
</dbReference>
<feature type="region of interest" description="Disordered" evidence="5">
    <location>
        <begin position="1"/>
        <end position="21"/>
    </location>
</feature>
<evidence type="ECO:0000256" key="6">
    <source>
        <dbReference type="SAM" id="Phobius"/>
    </source>
</evidence>
<keyword evidence="3 6" id="KW-1133">Transmembrane helix</keyword>
<evidence type="ECO:0000313" key="8">
    <source>
        <dbReference type="EMBL" id="KAJ4750302.1"/>
    </source>
</evidence>
<dbReference type="GO" id="GO:0005886">
    <property type="term" value="C:plasma membrane"/>
    <property type="evidence" value="ECO:0007669"/>
    <property type="project" value="TreeGrafter"/>
</dbReference>
<keyword evidence="4 6" id="KW-0472">Membrane</keyword>
<feature type="domain" description="ABC transmembrane type-1" evidence="7">
    <location>
        <begin position="44"/>
        <end position="233"/>
    </location>
</feature>
<name>A0AAV8C719_9POAL</name>
<dbReference type="Proteomes" id="UP001140206">
    <property type="component" value="Chromosome 5"/>
</dbReference>
<comment type="caution">
    <text evidence="8">The sequence shown here is derived from an EMBL/GenBank/DDBJ whole genome shotgun (WGS) entry which is preliminary data.</text>
</comment>
<feature type="transmembrane region" description="Helical" evidence="6">
    <location>
        <begin position="31"/>
        <end position="52"/>
    </location>
</feature>
<evidence type="ECO:0000256" key="4">
    <source>
        <dbReference type="ARBA" id="ARBA00023136"/>
    </source>
</evidence>
<dbReference type="GO" id="GO:0005524">
    <property type="term" value="F:ATP binding"/>
    <property type="evidence" value="ECO:0007669"/>
    <property type="project" value="InterPro"/>
</dbReference>
<dbReference type="EMBL" id="JAMFTS010000005">
    <property type="protein sequence ID" value="KAJ4750302.1"/>
    <property type="molecule type" value="Genomic_DNA"/>
</dbReference>
<evidence type="ECO:0000256" key="1">
    <source>
        <dbReference type="ARBA" id="ARBA00004141"/>
    </source>
</evidence>